<feature type="region of interest" description="Disordered" evidence="1">
    <location>
        <begin position="640"/>
        <end position="660"/>
    </location>
</feature>
<evidence type="ECO:0000313" key="5">
    <source>
        <dbReference type="Proteomes" id="UP000447434"/>
    </source>
</evidence>
<dbReference type="PANTHER" id="PTHR47212:SF15">
    <property type="entry name" value="PHOSPHATIDYLINOSITOL N-ACETYGLUCOSAMINLYTRANSFERASE SUBUNIT P-LIKE PROTEIN"/>
    <property type="match status" value="1"/>
</dbReference>
<sequence length="941" mass="107409">MAKKSQRRAVRYEKDKSGCMWGFISMFDFRHGHPTRKLIADKRRSNEHAVGYLHSKNKFEVLRNLDEVDQSNFDIEDSKRVEVKTDVNKPSVKKLLEEEMFIDQNPLKDIDTAEVESKESRLRHVVPVKVDSKRKKKSSKKSRDLDTDELNLDATLKSEFSHNQHSRQQSKDNIDLDKVTEEFFHLKDACSMMRENDREVLMQSKHKHAISENIARDAIHEFVNQMILNGKDLAEARKFLCSDELKEALELLSSDKDFFLSLGEDPNSLLSKYVQDFVNSQRKNENEYSSVDGSNFSEQELGNLENTNEIVNHKKHNFFRRRVKSQSKISTNENGNTDFSNRIVILKPGPMDLKHSATENNIDSPIHSHDKVHYNSPSVRGSSHFSLTELKRKLKHAMGREKHGNSEGISRKYPAESQNKRPSGKALGKDNPGMRSPNKDHFFIEKIARRTNGVMKGDKSGTLKDSDLVMEHENTSYPKPRISNLYIEAKKHLSEIVSNGDEDINLSSRRTPSTLGRILSLPEYNFSPLGSPVRDSEHHFVTAQTRFSAQDKNWESNEDNFSPKQATCVDHLDHEADNPEKQSCICGESSNDQVQETKSHSNFSDDYGHVDKEENSCLYKDEIVIEDDIESEKERDILASSSEPVGLGTGKDDQHDNFSEIHDSANCSQCLKQDVKEENQSSSPLSSPSLSTTMKVEELESGSDISGRPSPVSVLDTFLEDDNSLGYSRYQPVEIRVRPLQFEEQDSSPVNQFHSGKHCLEDNELIYDYIKKVLQTSGLTKDQLFMKCLSSDKILDPSLFDQVQLLSNHLCQDQKLLYDCTNEVLMEVCWHYFGVSPFASFLNPSIRPTPNMQKVILKVWEGVCWHFLPSPPPLTLEKIVRKDMEKNGAWMDLRFEGETINFEMGEAILAELMEDAILSCVSESSESKCCELSTGIDRQQE</sequence>
<name>A0A6A4QNH6_LUPAL</name>
<feature type="compositionally biased region" description="Low complexity" evidence="1">
    <location>
        <begin position="681"/>
        <end position="691"/>
    </location>
</feature>
<evidence type="ECO:0000259" key="3">
    <source>
        <dbReference type="Pfam" id="PF14309"/>
    </source>
</evidence>
<evidence type="ECO:0000256" key="1">
    <source>
        <dbReference type="SAM" id="MobiDB-lite"/>
    </source>
</evidence>
<dbReference type="PANTHER" id="PTHR47212">
    <property type="entry name" value="ADHESIN-LIKE PROTEIN, PUTATIVE (DUF3741)-RELATED"/>
    <property type="match status" value="1"/>
</dbReference>
<proteinExistence type="predicted"/>
<organism evidence="4 5">
    <name type="scientific">Lupinus albus</name>
    <name type="common">White lupine</name>
    <name type="synonym">Lupinus termis</name>
    <dbReference type="NCBI Taxonomy" id="3870"/>
    <lineage>
        <taxon>Eukaryota</taxon>
        <taxon>Viridiplantae</taxon>
        <taxon>Streptophyta</taxon>
        <taxon>Embryophyta</taxon>
        <taxon>Tracheophyta</taxon>
        <taxon>Spermatophyta</taxon>
        <taxon>Magnoliopsida</taxon>
        <taxon>eudicotyledons</taxon>
        <taxon>Gunneridae</taxon>
        <taxon>Pentapetalae</taxon>
        <taxon>rosids</taxon>
        <taxon>fabids</taxon>
        <taxon>Fabales</taxon>
        <taxon>Fabaceae</taxon>
        <taxon>Papilionoideae</taxon>
        <taxon>50 kb inversion clade</taxon>
        <taxon>genistoids sensu lato</taxon>
        <taxon>core genistoids</taxon>
        <taxon>Genisteae</taxon>
        <taxon>Lupinus</taxon>
    </lineage>
</organism>
<dbReference type="AlphaFoldDB" id="A0A6A4QNH6"/>
<reference evidence="5" key="1">
    <citation type="journal article" date="2020" name="Nat. Commun.">
        <title>Genome sequence of the cluster root forming white lupin.</title>
        <authorList>
            <person name="Hufnagel B."/>
            <person name="Marques A."/>
            <person name="Soriano A."/>
            <person name="Marques L."/>
            <person name="Divol F."/>
            <person name="Doumas P."/>
            <person name="Sallet E."/>
            <person name="Mancinotti D."/>
            <person name="Carrere S."/>
            <person name="Marande W."/>
            <person name="Arribat S."/>
            <person name="Keller J."/>
            <person name="Huneau C."/>
            <person name="Blein T."/>
            <person name="Aime D."/>
            <person name="Laguerre M."/>
            <person name="Taylor J."/>
            <person name="Schubert V."/>
            <person name="Nelson M."/>
            <person name="Geu-Flores F."/>
            <person name="Crespi M."/>
            <person name="Gallardo-Guerrero K."/>
            <person name="Delaux P.-M."/>
            <person name="Salse J."/>
            <person name="Berges H."/>
            <person name="Guyot R."/>
            <person name="Gouzy J."/>
            <person name="Peret B."/>
        </authorList>
    </citation>
    <scope>NUCLEOTIDE SEQUENCE [LARGE SCALE GENOMIC DNA]</scope>
    <source>
        <strain evidence="5">cv. Amiga</strain>
    </source>
</reference>
<evidence type="ECO:0008006" key="6">
    <source>
        <dbReference type="Google" id="ProtNLM"/>
    </source>
</evidence>
<gene>
    <name evidence="4" type="ORF">Lalb_Chr04g0256961</name>
</gene>
<dbReference type="OrthoDB" id="770239at2759"/>
<feature type="compositionally biased region" description="Basic and acidic residues" evidence="1">
    <location>
        <begin position="650"/>
        <end position="660"/>
    </location>
</feature>
<keyword evidence="5" id="KW-1185">Reference proteome</keyword>
<feature type="region of interest" description="Disordered" evidence="1">
    <location>
        <begin position="453"/>
        <end position="474"/>
    </location>
</feature>
<feature type="compositionally biased region" description="Basic and acidic residues" evidence="1">
    <location>
        <begin position="398"/>
        <end position="414"/>
    </location>
</feature>
<dbReference type="InterPro" id="IPR022212">
    <property type="entry name" value="DUF3741"/>
</dbReference>
<dbReference type="EMBL" id="WOCE01000004">
    <property type="protein sequence ID" value="KAE9615591.1"/>
    <property type="molecule type" value="Genomic_DNA"/>
</dbReference>
<dbReference type="Pfam" id="PF12552">
    <property type="entry name" value="DUF3741"/>
    <property type="match status" value="1"/>
</dbReference>
<accession>A0A6A4QNH6</accession>
<evidence type="ECO:0000313" key="4">
    <source>
        <dbReference type="EMBL" id="KAE9615591.1"/>
    </source>
</evidence>
<comment type="caution">
    <text evidence="4">The sequence shown here is derived from an EMBL/GenBank/DDBJ whole genome shotgun (WGS) entry which is preliminary data.</text>
</comment>
<feature type="compositionally biased region" description="Basic and acidic residues" evidence="1">
    <location>
        <begin position="456"/>
        <end position="474"/>
    </location>
</feature>
<protein>
    <recommendedName>
        <fullName evidence="6">DUF4378 domain-containing protein</fullName>
    </recommendedName>
</protein>
<dbReference type="Proteomes" id="UP000447434">
    <property type="component" value="Chromosome 4"/>
</dbReference>
<evidence type="ECO:0000259" key="2">
    <source>
        <dbReference type="Pfam" id="PF12552"/>
    </source>
</evidence>
<dbReference type="InterPro" id="IPR025486">
    <property type="entry name" value="DUF4378"/>
</dbReference>
<feature type="domain" description="DUF3741" evidence="2">
    <location>
        <begin position="224"/>
        <end position="268"/>
    </location>
</feature>
<feature type="region of interest" description="Disordered" evidence="1">
    <location>
        <begin position="396"/>
        <end position="441"/>
    </location>
</feature>
<dbReference type="Pfam" id="PF14309">
    <property type="entry name" value="DUF4378"/>
    <property type="match status" value="1"/>
</dbReference>
<feature type="region of interest" description="Disordered" evidence="1">
    <location>
        <begin position="673"/>
        <end position="710"/>
    </location>
</feature>
<feature type="domain" description="DUF4378" evidence="3">
    <location>
        <begin position="768"/>
        <end position="915"/>
    </location>
</feature>